<keyword evidence="3" id="KW-1185">Reference proteome</keyword>
<protein>
    <submittedName>
        <fullName evidence="2">Uncharacterized protein</fullName>
    </submittedName>
</protein>
<organism evidence="2 3">
    <name type="scientific">Acrocarpospora pleiomorpha</name>
    <dbReference type="NCBI Taxonomy" id="90975"/>
    <lineage>
        <taxon>Bacteria</taxon>
        <taxon>Bacillati</taxon>
        <taxon>Actinomycetota</taxon>
        <taxon>Actinomycetes</taxon>
        <taxon>Streptosporangiales</taxon>
        <taxon>Streptosporangiaceae</taxon>
        <taxon>Acrocarpospora</taxon>
    </lineage>
</organism>
<dbReference type="EMBL" id="BLAF01000074">
    <property type="protein sequence ID" value="GES25815.1"/>
    <property type="molecule type" value="Genomic_DNA"/>
</dbReference>
<comment type="caution">
    <text evidence="2">The sequence shown here is derived from an EMBL/GenBank/DDBJ whole genome shotgun (WGS) entry which is preliminary data.</text>
</comment>
<evidence type="ECO:0000256" key="1">
    <source>
        <dbReference type="SAM" id="MobiDB-lite"/>
    </source>
</evidence>
<gene>
    <name evidence="2" type="ORF">Aple_087140</name>
</gene>
<dbReference type="RefSeq" id="WP_155350558.1">
    <property type="nucleotide sequence ID" value="NZ_BAAAHM010000031.1"/>
</dbReference>
<sequence>MPIAGHAWPYPAKRRPQSPPSGPIAYELHEATEHLRITRKALLYLADEAETETEPVTPPVALPDHPAYQ</sequence>
<feature type="region of interest" description="Disordered" evidence="1">
    <location>
        <begin position="1"/>
        <end position="24"/>
    </location>
</feature>
<feature type="region of interest" description="Disordered" evidence="1">
    <location>
        <begin position="49"/>
        <end position="69"/>
    </location>
</feature>
<name>A0A5M3XXC7_9ACTN</name>
<dbReference type="OrthoDB" id="4315401at2"/>
<reference evidence="2 3" key="1">
    <citation type="submission" date="2019-10" db="EMBL/GenBank/DDBJ databases">
        <title>Whole genome shotgun sequence of Acrocarpospora pleiomorpha NBRC 16267.</title>
        <authorList>
            <person name="Ichikawa N."/>
            <person name="Kimura A."/>
            <person name="Kitahashi Y."/>
            <person name="Komaki H."/>
            <person name="Oguchi A."/>
        </authorList>
    </citation>
    <scope>NUCLEOTIDE SEQUENCE [LARGE SCALE GENOMIC DNA]</scope>
    <source>
        <strain evidence="2 3">NBRC 16267</strain>
    </source>
</reference>
<dbReference type="Proteomes" id="UP000377595">
    <property type="component" value="Unassembled WGS sequence"/>
</dbReference>
<evidence type="ECO:0000313" key="3">
    <source>
        <dbReference type="Proteomes" id="UP000377595"/>
    </source>
</evidence>
<evidence type="ECO:0000313" key="2">
    <source>
        <dbReference type="EMBL" id="GES25815.1"/>
    </source>
</evidence>
<dbReference type="AlphaFoldDB" id="A0A5M3XXC7"/>
<accession>A0A5M3XXC7</accession>
<proteinExistence type="predicted"/>